<name>A0AAP7DKW6_PAEAL</name>
<accession>A0AAP7DKW6</accession>
<gene>
    <name evidence="1" type="ORF">HMI46_21750</name>
</gene>
<dbReference type="EMBL" id="JABFOR010000038">
    <property type="protein sequence ID" value="NOJ73161.1"/>
    <property type="molecule type" value="Genomic_DNA"/>
</dbReference>
<evidence type="ECO:0000313" key="2">
    <source>
        <dbReference type="Proteomes" id="UP000552038"/>
    </source>
</evidence>
<proteinExistence type="predicted"/>
<protein>
    <submittedName>
        <fullName evidence="1">Uncharacterized protein</fullName>
    </submittedName>
</protein>
<dbReference type="AlphaFoldDB" id="A0AAP7DKW6"/>
<comment type="caution">
    <text evidence="1">The sequence shown here is derived from an EMBL/GenBank/DDBJ whole genome shotgun (WGS) entry which is preliminary data.</text>
</comment>
<dbReference type="Proteomes" id="UP000552038">
    <property type="component" value="Unassembled WGS sequence"/>
</dbReference>
<reference evidence="1 2" key="1">
    <citation type="submission" date="2020-05" db="EMBL/GenBank/DDBJ databases">
        <title>Whole genome sequencing and identification of novel metabolites from Paenibacillus alvei strain JR949.</title>
        <authorList>
            <person name="Rajendhran J."/>
            <person name="Sree Pranav P."/>
            <person name="Mahalakshmi B."/>
            <person name="Karthikeyan R."/>
        </authorList>
    </citation>
    <scope>NUCLEOTIDE SEQUENCE [LARGE SCALE GENOMIC DNA]</scope>
    <source>
        <strain evidence="1 2">JR949</strain>
    </source>
</reference>
<sequence length="70" mass="7757">MPKVACDIENPVVLPISYPCARTKLCSCGCKAEITLGCENYIIIDDWIFAEDSCVTDFFINECGGQRVYA</sequence>
<dbReference type="RefSeq" id="WP_171418787.1">
    <property type="nucleotide sequence ID" value="NZ_JABFOR010000038.1"/>
</dbReference>
<evidence type="ECO:0000313" key="1">
    <source>
        <dbReference type="EMBL" id="NOJ73161.1"/>
    </source>
</evidence>
<organism evidence="1 2">
    <name type="scientific">Paenibacillus alvei</name>
    <name type="common">Bacillus alvei</name>
    <dbReference type="NCBI Taxonomy" id="44250"/>
    <lineage>
        <taxon>Bacteria</taxon>
        <taxon>Bacillati</taxon>
        <taxon>Bacillota</taxon>
        <taxon>Bacilli</taxon>
        <taxon>Bacillales</taxon>
        <taxon>Paenibacillaceae</taxon>
        <taxon>Paenibacillus</taxon>
    </lineage>
</organism>